<name>N4WD24_9BACI</name>
<dbReference type="RefSeq" id="WP_003463450.1">
    <property type="nucleotide sequence ID" value="NZ_APML01000005.1"/>
</dbReference>
<keyword evidence="2 6" id="KW-0489">Methyltransferase</keyword>
<keyword evidence="7" id="KW-1185">Reference proteome</keyword>
<dbReference type="AlphaFoldDB" id="N4WD24"/>
<dbReference type="EMBL" id="APML01000005">
    <property type="protein sequence ID" value="ENH98188.1"/>
    <property type="molecule type" value="Genomic_DNA"/>
</dbReference>
<dbReference type="CDD" id="cd02440">
    <property type="entry name" value="AdoMet_MTases"/>
    <property type="match status" value="1"/>
</dbReference>
<evidence type="ECO:0000256" key="4">
    <source>
        <dbReference type="ARBA" id="ARBA00025707"/>
    </source>
</evidence>
<dbReference type="GO" id="GO:0008757">
    <property type="term" value="F:S-adenosylmethionine-dependent methyltransferase activity"/>
    <property type="evidence" value="ECO:0007669"/>
    <property type="project" value="InterPro"/>
</dbReference>
<comment type="pathway">
    <text evidence="1">Lipid metabolism.</text>
</comment>
<dbReference type="InterPro" id="IPR029063">
    <property type="entry name" value="SAM-dependent_MTases_sf"/>
</dbReference>
<dbReference type="PATRIC" id="fig|1308866.3.peg.367"/>
<reference evidence="6 7" key="1">
    <citation type="submission" date="2013-03" db="EMBL/GenBank/DDBJ databases">
        <title>Draft genome sequence of Gracibacillus halophilus YIM-C55.5, a moderately halophilic and thermophilic organism from the Xiaochaidamu salt lake.</title>
        <authorList>
            <person name="Sugumar T."/>
            <person name="Polireddy D.R."/>
            <person name="Antony A."/>
            <person name="Madhava Y.R."/>
            <person name="Sivakumar N."/>
        </authorList>
    </citation>
    <scope>NUCLEOTIDE SEQUENCE [LARGE SCALE GENOMIC DNA]</scope>
    <source>
        <strain evidence="6 7">YIM-C55.5</strain>
    </source>
</reference>
<evidence type="ECO:0000259" key="5">
    <source>
        <dbReference type="Pfam" id="PF08241"/>
    </source>
</evidence>
<sequence>MSYQQLIANLGIGYAHPGGSDTTKKWTEELDISAFSHILEVGCGIGETAKQLTRLTNAPITAIDHDEQMIHMAKTNTHHYPQIMIKQADVHQLPYADQSFDFIIAESVLSFTNTSQSMKELARLIIPQGTMVFVEMTASDTLTDADKQLIEDFYDIPSLHTYEEWASIFRQHDCTIQHFEYLDKQLKGEWLQKNENFQWDEDAFETLRTHQIINATYHDQLAAGLYVVKPSEGAT</sequence>
<dbReference type="InterPro" id="IPR013216">
    <property type="entry name" value="Methyltransf_11"/>
</dbReference>
<protein>
    <submittedName>
        <fullName evidence="6">Type 11 methyltransferase</fullName>
    </submittedName>
</protein>
<dbReference type="STRING" id="1308866.J416_01799"/>
<dbReference type="PANTHER" id="PTHR44307:SF2">
    <property type="entry name" value="PHOSPHOETHANOLAMINE METHYLTRANSFERASE ISOFORM X1"/>
    <property type="match status" value="1"/>
</dbReference>
<dbReference type="PANTHER" id="PTHR44307">
    <property type="entry name" value="PHOSPHOETHANOLAMINE METHYLTRANSFERASE"/>
    <property type="match status" value="1"/>
</dbReference>
<evidence type="ECO:0000313" key="6">
    <source>
        <dbReference type="EMBL" id="ENH98188.1"/>
    </source>
</evidence>
<comment type="pathway">
    <text evidence="4">Phospholipid metabolism.</text>
</comment>
<keyword evidence="3 6" id="KW-0808">Transferase</keyword>
<comment type="caution">
    <text evidence="6">The sequence shown here is derived from an EMBL/GenBank/DDBJ whole genome shotgun (WGS) entry which is preliminary data.</text>
</comment>
<dbReference type="Pfam" id="PF08241">
    <property type="entry name" value="Methyltransf_11"/>
    <property type="match status" value="1"/>
</dbReference>
<evidence type="ECO:0000256" key="3">
    <source>
        <dbReference type="ARBA" id="ARBA00022679"/>
    </source>
</evidence>
<dbReference type="Gene3D" id="3.40.50.150">
    <property type="entry name" value="Vaccinia Virus protein VP39"/>
    <property type="match status" value="1"/>
</dbReference>
<accession>N4WD24</accession>
<gene>
    <name evidence="6" type="ORF">J416_01799</name>
</gene>
<organism evidence="6 7">
    <name type="scientific">Gracilibacillus halophilus YIM-C55.5</name>
    <dbReference type="NCBI Taxonomy" id="1308866"/>
    <lineage>
        <taxon>Bacteria</taxon>
        <taxon>Bacillati</taxon>
        <taxon>Bacillota</taxon>
        <taxon>Bacilli</taxon>
        <taxon>Bacillales</taxon>
        <taxon>Bacillaceae</taxon>
        <taxon>Gracilibacillus</taxon>
    </lineage>
</organism>
<dbReference type="Proteomes" id="UP000012283">
    <property type="component" value="Unassembled WGS sequence"/>
</dbReference>
<proteinExistence type="predicted"/>
<dbReference type="eggNOG" id="COG2226">
    <property type="taxonomic scope" value="Bacteria"/>
</dbReference>
<evidence type="ECO:0000256" key="1">
    <source>
        <dbReference type="ARBA" id="ARBA00005189"/>
    </source>
</evidence>
<dbReference type="SUPFAM" id="SSF53335">
    <property type="entry name" value="S-adenosyl-L-methionine-dependent methyltransferases"/>
    <property type="match status" value="1"/>
</dbReference>
<feature type="domain" description="Methyltransferase type 11" evidence="5">
    <location>
        <begin position="39"/>
        <end position="133"/>
    </location>
</feature>
<dbReference type="GO" id="GO:0032259">
    <property type="term" value="P:methylation"/>
    <property type="evidence" value="ECO:0007669"/>
    <property type="project" value="UniProtKB-KW"/>
</dbReference>
<evidence type="ECO:0000313" key="7">
    <source>
        <dbReference type="Proteomes" id="UP000012283"/>
    </source>
</evidence>
<evidence type="ECO:0000256" key="2">
    <source>
        <dbReference type="ARBA" id="ARBA00022603"/>
    </source>
</evidence>